<dbReference type="KEGG" id="sdyn:Mal52_14210"/>
<protein>
    <submittedName>
        <fullName evidence="1">Uncharacterized protein</fullName>
    </submittedName>
</protein>
<keyword evidence="2" id="KW-1185">Reference proteome</keyword>
<sequence>MLPGGMRVEVRTGLEYQPVTLGRTTAVRKIEVADVKLDRMFKIPKAGCSAGDSHIHCQRGDEGAGFAQQRSTTSA</sequence>
<accession>A0A517ZKE3</accession>
<dbReference type="AlphaFoldDB" id="A0A517ZKE3"/>
<proteinExistence type="predicted"/>
<organism evidence="1 2">
    <name type="scientific">Symmachiella dynata</name>
    <dbReference type="NCBI Taxonomy" id="2527995"/>
    <lineage>
        <taxon>Bacteria</taxon>
        <taxon>Pseudomonadati</taxon>
        <taxon>Planctomycetota</taxon>
        <taxon>Planctomycetia</taxon>
        <taxon>Planctomycetales</taxon>
        <taxon>Planctomycetaceae</taxon>
        <taxon>Symmachiella</taxon>
    </lineage>
</organism>
<evidence type="ECO:0000313" key="2">
    <source>
        <dbReference type="Proteomes" id="UP000319383"/>
    </source>
</evidence>
<gene>
    <name evidence="1" type="ORF">Mal52_14210</name>
</gene>
<reference evidence="1 2" key="1">
    <citation type="submission" date="2019-02" db="EMBL/GenBank/DDBJ databases">
        <title>Deep-cultivation of Planctomycetes and their phenomic and genomic characterization uncovers novel biology.</title>
        <authorList>
            <person name="Wiegand S."/>
            <person name="Jogler M."/>
            <person name="Boedeker C."/>
            <person name="Pinto D."/>
            <person name="Vollmers J."/>
            <person name="Rivas-Marin E."/>
            <person name="Kohn T."/>
            <person name="Peeters S.H."/>
            <person name="Heuer A."/>
            <person name="Rast P."/>
            <person name="Oberbeckmann S."/>
            <person name="Bunk B."/>
            <person name="Jeske O."/>
            <person name="Meyerdierks A."/>
            <person name="Storesund J.E."/>
            <person name="Kallscheuer N."/>
            <person name="Luecker S."/>
            <person name="Lage O.M."/>
            <person name="Pohl T."/>
            <person name="Merkel B.J."/>
            <person name="Hornburger P."/>
            <person name="Mueller R.-W."/>
            <person name="Bruemmer F."/>
            <person name="Labrenz M."/>
            <person name="Spormann A.M."/>
            <person name="Op den Camp H."/>
            <person name="Overmann J."/>
            <person name="Amann R."/>
            <person name="Jetten M.S.M."/>
            <person name="Mascher T."/>
            <person name="Medema M.H."/>
            <person name="Devos D.P."/>
            <person name="Kaster A.-K."/>
            <person name="Ovreas L."/>
            <person name="Rohde M."/>
            <person name="Galperin M.Y."/>
            <person name="Jogler C."/>
        </authorList>
    </citation>
    <scope>NUCLEOTIDE SEQUENCE [LARGE SCALE GENOMIC DNA]</scope>
    <source>
        <strain evidence="1 2">Mal52</strain>
    </source>
</reference>
<name>A0A517ZKE3_9PLAN</name>
<evidence type="ECO:0000313" key="1">
    <source>
        <dbReference type="EMBL" id="QDU42951.1"/>
    </source>
</evidence>
<dbReference type="Proteomes" id="UP000319383">
    <property type="component" value="Chromosome"/>
</dbReference>
<dbReference type="EMBL" id="CP036276">
    <property type="protein sequence ID" value="QDU42951.1"/>
    <property type="molecule type" value="Genomic_DNA"/>
</dbReference>